<reference evidence="2 3" key="1">
    <citation type="submission" date="2020-11" db="EMBL/GenBank/DDBJ databases">
        <title>Taxonomic investigation of Rahnella strains.</title>
        <authorList>
            <person name="Lee S.D."/>
        </authorList>
    </citation>
    <scope>NUCLEOTIDE SEQUENCE [LARGE SCALE GENOMIC DNA]</scope>
    <source>
        <strain evidence="2 3">SAP-17</strain>
    </source>
</reference>
<evidence type="ECO:0000313" key="3">
    <source>
        <dbReference type="Proteomes" id="UP000636811"/>
    </source>
</evidence>
<keyword evidence="3" id="KW-1185">Reference proteome</keyword>
<dbReference type="RefSeq" id="WP_195813369.1">
    <property type="nucleotide sequence ID" value="NZ_JADOBI010000002.1"/>
</dbReference>
<keyword evidence="1" id="KW-0812">Transmembrane</keyword>
<proteinExistence type="predicted"/>
<gene>
    <name evidence="2" type="ORF">IV433_05565</name>
</gene>
<accession>A0ABS0E1A1</accession>
<evidence type="ECO:0000313" key="2">
    <source>
        <dbReference type="EMBL" id="MBF7978877.1"/>
    </source>
</evidence>
<dbReference type="EMBL" id="JADOBI010000002">
    <property type="protein sequence ID" value="MBF7978877.1"/>
    <property type="molecule type" value="Genomic_DNA"/>
</dbReference>
<feature type="transmembrane region" description="Helical" evidence="1">
    <location>
        <begin position="54"/>
        <end position="77"/>
    </location>
</feature>
<organism evidence="2 3">
    <name type="scientific">Rahnella laticis</name>
    <dbReference type="NCBI Taxonomy" id="2787622"/>
    <lineage>
        <taxon>Bacteria</taxon>
        <taxon>Pseudomonadati</taxon>
        <taxon>Pseudomonadota</taxon>
        <taxon>Gammaproteobacteria</taxon>
        <taxon>Enterobacterales</taxon>
        <taxon>Yersiniaceae</taxon>
        <taxon>Rahnella</taxon>
    </lineage>
</organism>
<name>A0ABS0E1A1_9GAMM</name>
<evidence type="ECO:0000256" key="1">
    <source>
        <dbReference type="SAM" id="Phobius"/>
    </source>
</evidence>
<protein>
    <recommendedName>
        <fullName evidence="4">DUF1240 domain-containing protein</fullName>
    </recommendedName>
</protein>
<feature type="transmembrane region" description="Helical" evidence="1">
    <location>
        <begin position="89"/>
        <end position="117"/>
    </location>
</feature>
<comment type="caution">
    <text evidence="2">The sequence shown here is derived from an EMBL/GenBank/DDBJ whole genome shotgun (WGS) entry which is preliminary data.</text>
</comment>
<keyword evidence="1" id="KW-1133">Transmembrane helix</keyword>
<sequence>MKEFNFSTWILYKSAALFLVLLAIGLIYFIVFYGELYEVLSFIKRPDVMMFESQSLVAVGTIPALIYLFFFSLRIIFSKGLLAPRKKSAIGDFFLAFSTVIFVISFIAMCIAPFVLFASSYTHCDEKVLKRYYVINPQLCKTIIPRYWLSYDGK</sequence>
<dbReference type="Proteomes" id="UP000636811">
    <property type="component" value="Unassembled WGS sequence"/>
</dbReference>
<keyword evidence="1" id="KW-0472">Membrane</keyword>
<evidence type="ECO:0008006" key="4">
    <source>
        <dbReference type="Google" id="ProtNLM"/>
    </source>
</evidence>
<feature type="transmembrane region" description="Helical" evidence="1">
    <location>
        <begin position="12"/>
        <end position="34"/>
    </location>
</feature>